<gene>
    <name evidence="2" type="ORF">BCR36DRAFT_7109</name>
</gene>
<organism evidence="2 3">
    <name type="scientific">Piromyces finnis</name>
    <dbReference type="NCBI Taxonomy" id="1754191"/>
    <lineage>
        <taxon>Eukaryota</taxon>
        <taxon>Fungi</taxon>
        <taxon>Fungi incertae sedis</taxon>
        <taxon>Chytridiomycota</taxon>
        <taxon>Chytridiomycota incertae sedis</taxon>
        <taxon>Neocallimastigomycetes</taxon>
        <taxon>Neocallimastigales</taxon>
        <taxon>Neocallimastigaceae</taxon>
        <taxon>Piromyces</taxon>
    </lineage>
</organism>
<evidence type="ECO:0000256" key="1">
    <source>
        <dbReference type="SAM" id="Phobius"/>
    </source>
</evidence>
<keyword evidence="1" id="KW-1133">Transmembrane helix</keyword>
<reference evidence="2 3" key="1">
    <citation type="submission" date="2016-08" db="EMBL/GenBank/DDBJ databases">
        <title>Genomes of anaerobic fungi encode conserved fungal cellulosomes for biomass hydrolysis.</title>
        <authorList>
            <consortium name="DOE Joint Genome Institute"/>
            <person name="Haitjema C.H."/>
            <person name="Gilmore S.P."/>
            <person name="Henske J.K."/>
            <person name="Solomon K.V."/>
            <person name="De Groot R."/>
            <person name="Kuo A."/>
            <person name="Mondo S.J."/>
            <person name="Salamov A.A."/>
            <person name="Labutti K."/>
            <person name="Zhao Z."/>
            <person name="Chiniquy J."/>
            <person name="Barry K."/>
            <person name="Brewer H.M."/>
            <person name="Purvine S.O."/>
            <person name="Wright A.T."/>
            <person name="Boxma B."/>
            <person name="Van Alen T."/>
            <person name="Hackstein J.H."/>
            <person name="Baker S.E."/>
            <person name="Grigoriev I.V."/>
            <person name="O'Malley M.A."/>
        </authorList>
    </citation>
    <scope>NUCLEOTIDE SEQUENCE [LARGE SCALE GENOMIC DNA]</scope>
    <source>
        <strain evidence="3">finn</strain>
    </source>
</reference>
<sequence length="156" mass="18474">MLIYETLIFNINLVYLSYKLWITDFNSIIPIYIYILLSLLVLLNSCETSGIFSKIYNSHFIKYTRNEKEKGITCGVNTILSVLLSLLIIQMENENPVWFRYLFYCLNLTILFSYCYWILNILIRIQTYYLKIVVCTISITILYFIISNCAEYSGNR</sequence>
<evidence type="ECO:0000313" key="2">
    <source>
        <dbReference type="EMBL" id="ORX61113.1"/>
    </source>
</evidence>
<feature type="transmembrane region" description="Helical" evidence="1">
    <location>
        <begin position="128"/>
        <end position="146"/>
    </location>
</feature>
<keyword evidence="1" id="KW-0812">Transmembrane</keyword>
<dbReference type="AlphaFoldDB" id="A0A1Y1VPQ7"/>
<name>A0A1Y1VPQ7_9FUNG</name>
<reference evidence="2 3" key="2">
    <citation type="submission" date="2016-08" db="EMBL/GenBank/DDBJ databases">
        <title>Pervasive Adenine N6-methylation of Active Genes in Fungi.</title>
        <authorList>
            <consortium name="DOE Joint Genome Institute"/>
            <person name="Mondo S.J."/>
            <person name="Dannebaum R.O."/>
            <person name="Kuo R.C."/>
            <person name="Labutti K."/>
            <person name="Haridas S."/>
            <person name="Kuo A."/>
            <person name="Salamov A."/>
            <person name="Ahrendt S.R."/>
            <person name="Lipzen A."/>
            <person name="Sullivan W."/>
            <person name="Andreopoulos W.B."/>
            <person name="Clum A."/>
            <person name="Lindquist E."/>
            <person name="Daum C."/>
            <person name="Ramamoorthy G.K."/>
            <person name="Gryganskyi A."/>
            <person name="Culley D."/>
            <person name="Magnuson J.K."/>
            <person name="James T.Y."/>
            <person name="O'Malley M.A."/>
            <person name="Stajich J.E."/>
            <person name="Spatafora J.W."/>
            <person name="Visel A."/>
            <person name="Grigoriev I.V."/>
        </authorList>
    </citation>
    <scope>NUCLEOTIDE SEQUENCE [LARGE SCALE GENOMIC DNA]</scope>
    <source>
        <strain evidence="3">finn</strain>
    </source>
</reference>
<dbReference type="STRING" id="1754191.A0A1Y1VPQ7"/>
<proteinExistence type="predicted"/>
<dbReference type="EMBL" id="MCFH01000001">
    <property type="protein sequence ID" value="ORX61113.1"/>
    <property type="molecule type" value="Genomic_DNA"/>
</dbReference>
<keyword evidence="1" id="KW-0472">Membrane</keyword>
<evidence type="ECO:0000313" key="3">
    <source>
        <dbReference type="Proteomes" id="UP000193719"/>
    </source>
</evidence>
<feature type="transmembrane region" description="Helical" evidence="1">
    <location>
        <begin position="72"/>
        <end position="89"/>
    </location>
</feature>
<comment type="caution">
    <text evidence="2">The sequence shown here is derived from an EMBL/GenBank/DDBJ whole genome shotgun (WGS) entry which is preliminary data.</text>
</comment>
<feature type="transmembrane region" description="Helical" evidence="1">
    <location>
        <begin position="101"/>
        <end position="119"/>
    </location>
</feature>
<accession>A0A1Y1VPQ7</accession>
<keyword evidence="3" id="KW-1185">Reference proteome</keyword>
<feature type="transmembrane region" description="Helical" evidence="1">
    <location>
        <begin position="31"/>
        <end position="52"/>
    </location>
</feature>
<protein>
    <submittedName>
        <fullName evidence="2">Uncharacterized protein</fullName>
    </submittedName>
</protein>
<dbReference type="Proteomes" id="UP000193719">
    <property type="component" value="Unassembled WGS sequence"/>
</dbReference>